<evidence type="ECO:0000256" key="2">
    <source>
        <dbReference type="ARBA" id="ARBA00022448"/>
    </source>
</evidence>
<proteinExistence type="inferred from homology"/>
<dbReference type="Gene3D" id="1.10.3720.10">
    <property type="entry name" value="MetI-like"/>
    <property type="match status" value="1"/>
</dbReference>
<evidence type="ECO:0000259" key="10">
    <source>
        <dbReference type="PROSITE" id="PS50928"/>
    </source>
</evidence>
<dbReference type="EMBL" id="JAVRER010000012">
    <property type="protein sequence ID" value="MDT0416029.1"/>
    <property type="molecule type" value="Genomic_DNA"/>
</dbReference>
<feature type="transmembrane region" description="Helical" evidence="9">
    <location>
        <begin position="90"/>
        <end position="114"/>
    </location>
</feature>
<comment type="similarity">
    <text evidence="9">Belongs to the binding-protein-dependent transport system permease family.</text>
</comment>
<dbReference type="RefSeq" id="WP_311676953.1">
    <property type="nucleotide sequence ID" value="NZ_JAVRER010000012.1"/>
</dbReference>
<comment type="similarity">
    <text evidence="8">In the N-terminal section; belongs to the binding-protein-dependent transport system permease family.</text>
</comment>
<dbReference type="Gene3D" id="3.10.105.10">
    <property type="entry name" value="Dipeptide-binding Protein, Domain 3"/>
    <property type="match status" value="4"/>
</dbReference>
<evidence type="ECO:0000313" key="12">
    <source>
        <dbReference type="Proteomes" id="UP001183607"/>
    </source>
</evidence>
<name>A0ABD5E3K7_9ACTN</name>
<keyword evidence="2 9" id="KW-0813">Transport</keyword>
<feature type="transmembrane region" description="Helical" evidence="9">
    <location>
        <begin position="214"/>
        <end position="240"/>
    </location>
</feature>
<evidence type="ECO:0000256" key="1">
    <source>
        <dbReference type="ARBA" id="ARBA00004141"/>
    </source>
</evidence>
<feature type="transmembrane region" description="Helical" evidence="9">
    <location>
        <begin position="49"/>
        <end position="78"/>
    </location>
</feature>
<evidence type="ECO:0000256" key="4">
    <source>
        <dbReference type="ARBA" id="ARBA00022692"/>
    </source>
</evidence>
<dbReference type="InterPro" id="IPR000515">
    <property type="entry name" value="MetI-like"/>
</dbReference>
<feature type="transmembrane region" description="Helical" evidence="9">
    <location>
        <begin position="300"/>
        <end position="319"/>
    </location>
</feature>
<dbReference type="Pfam" id="PF04069">
    <property type="entry name" value="OpuAC"/>
    <property type="match status" value="3"/>
</dbReference>
<evidence type="ECO:0000256" key="8">
    <source>
        <dbReference type="ARBA" id="ARBA00035652"/>
    </source>
</evidence>
<evidence type="ECO:0000256" key="5">
    <source>
        <dbReference type="ARBA" id="ARBA00022989"/>
    </source>
</evidence>
<feature type="transmembrane region" description="Helical" evidence="9">
    <location>
        <begin position="134"/>
        <end position="162"/>
    </location>
</feature>
<dbReference type="GO" id="GO:0005886">
    <property type="term" value="C:plasma membrane"/>
    <property type="evidence" value="ECO:0007669"/>
    <property type="project" value="UniProtKB-SubCell"/>
</dbReference>
<dbReference type="PANTHER" id="PTHR47737:SF1">
    <property type="entry name" value="GLYCINE BETAINE_PROLINE BETAINE TRANSPORT SYSTEM PERMEASE PROTEIN PROW"/>
    <property type="match status" value="1"/>
</dbReference>
<evidence type="ECO:0000313" key="11">
    <source>
        <dbReference type="EMBL" id="MDT0416029.1"/>
    </source>
</evidence>
<dbReference type="InterPro" id="IPR035906">
    <property type="entry name" value="MetI-like_sf"/>
</dbReference>
<dbReference type="Gene3D" id="3.40.190.100">
    <property type="entry name" value="Glycine betaine-binding periplasmic protein, domain 2"/>
    <property type="match status" value="3"/>
</dbReference>
<dbReference type="CDD" id="cd06261">
    <property type="entry name" value="TM_PBP2"/>
    <property type="match status" value="1"/>
</dbReference>
<keyword evidence="3" id="KW-1003">Cell membrane</keyword>
<dbReference type="CDD" id="cd13639">
    <property type="entry name" value="PBP2_OpuAC_like"/>
    <property type="match status" value="3"/>
</dbReference>
<comment type="similarity">
    <text evidence="7">In the C-terminal section; belongs to the OsmX family.</text>
</comment>
<dbReference type="AlphaFoldDB" id="A0ABD5E3K7"/>
<keyword evidence="5 9" id="KW-1133">Transmembrane helix</keyword>
<comment type="subcellular location">
    <subcellularLocation>
        <location evidence="9">Cell membrane</location>
        <topology evidence="9">Multi-pass membrane protein</topology>
    </subcellularLocation>
    <subcellularLocation>
        <location evidence="1">Membrane</location>
        <topology evidence="1">Multi-pass membrane protein</topology>
    </subcellularLocation>
</comment>
<dbReference type="PROSITE" id="PS50928">
    <property type="entry name" value="ABC_TM1"/>
    <property type="match status" value="1"/>
</dbReference>
<dbReference type="Proteomes" id="UP001183607">
    <property type="component" value="Unassembled WGS sequence"/>
</dbReference>
<gene>
    <name evidence="11" type="ORF">RM574_11050</name>
</gene>
<sequence>MPRLHLGDWVDSIVDWLQTNLSWLFDFIATCSKGMYDGVNAVLTAPEPLLLAGILAVLAFWLRGLTAGVLSFVGFALIDSLELWEPAMNSFALVIVATVIALVIGVPLGIWTARSQRASAVVRPLLDFTQTMPAMVYLIPAIFFFGLGVPAGIVATIIFGFAPAVRMTELGIRQVDEELVEAADAFGTTPRKTLLGVQLPLALPTIMAGVNQVIMLNLSMVVIAGMVGAGGLGGSVYQAIGNVDIGLGSEAGVSIVVLAIFLDRVVAALGQQISPLGRRAAARVRAMQGLKIWSYRPRPTVAVVGVVILALVAGGMGVFGGSDDAKTVDATDVGKGKTVSVGYIPWDEGVASTFLWKEILEQRGFKVDAKQYEAGSLYTGMANGQVDFQTDSWLPTTHAQYWKKYGDKLEDMGAWYGPTSLEIAVPSYVKGVKSTADLKGKESEFKNRIVGIEPSAGEMGLLKDKVVKDYGLSKYKVIDGSTPGMLAELDRAYKKKEPIAVTLWSPHWAYDKYDMTKLSDPKGSWGKGDEVHTLARKGFSKDFPEAAQWLKDFKLSEKQLSSLESEIQDAGKGKQQEAVKSWIKKNPGIVDKLAPVQKTDVNVGKGKTVNMGFIPWDEGIASSYLWKEVLERRGFKVSAKQYEAGALYTGMANGQVDFETDSWLPNTHKQYWDKYGDRLEDMGAWYGPTSLEIAVPSYVKGVKSTADLKGKESEFKNRIVGIEPSAGEMGLLKDKVVKDYGLSKYKVIDGSTPGMLAELDRAYKKKEPIAVTLWSPHWAYDKYDMTKLTDPKGSWGKGDEVHTLARKGFSDDFPEVAKWLKGFKLSEKQLSSLEGAIQDAGKGKQQQAVQGWIKDNPGIVDKLAPVKDGSSASAAAVDFKNGAGKDERDRAINVAWFPWEEDIAATYLWKHVLEDRGYKMNLKQFEVGPMYAAMSRNQLDVQFDGWLPYTQKNYWDKYGSKLTKIGEWYAPTSLEIAVPSYVKDVKSLADLKGKGGTFDGRVIGIEPGTATMDILKNKVLPSYGLDKEYKVVDGSTPGMLSELKRAYAKKEPIAVMLWSPHWAYNQYDLTKLKDPKGSFGKGDRITTVASKQFPEQYPQLAKWLKDFKLSDSQLSELENELHKQGTGHEDEAVDNWVKKNPGIVDKMAPM</sequence>
<evidence type="ECO:0000256" key="9">
    <source>
        <dbReference type="RuleBase" id="RU363032"/>
    </source>
</evidence>
<keyword evidence="4 9" id="KW-0812">Transmembrane</keyword>
<accession>A0ABD5E3K7</accession>
<reference evidence="12" key="1">
    <citation type="submission" date="2023-07" db="EMBL/GenBank/DDBJ databases">
        <title>30 novel species of actinomycetes from the DSMZ collection.</title>
        <authorList>
            <person name="Nouioui I."/>
        </authorList>
    </citation>
    <scope>NUCLEOTIDE SEQUENCE [LARGE SCALE GENOMIC DNA]</scope>
    <source>
        <strain evidence="12">DSM 41982</strain>
    </source>
</reference>
<organism evidence="11 12">
    <name type="scientific">Streptomyces evansiae</name>
    <dbReference type="NCBI Taxonomy" id="3075535"/>
    <lineage>
        <taxon>Bacteria</taxon>
        <taxon>Bacillati</taxon>
        <taxon>Actinomycetota</taxon>
        <taxon>Actinomycetes</taxon>
        <taxon>Kitasatosporales</taxon>
        <taxon>Streptomycetaceae</taxon>
        <taxon>Streptomyces</taxon>
    </lineage>
</organism>
<evidence type="ECO:0000256" key="7">
    <source>
        <dbReference type="ARBA" id="ARBA00035642"/>
    </source>
</evidence>
<evidence type="ECO:0000256" key="6">
    <source>
        <dbReference type="ARBA" id="ARBA00023136"/>
    </source>
</evidence>
<dbReference type="SUPFAM" id="SSF53850">
    <property type="entry name" value="Periplasmic binding protein-like II"/>
    <property type="match status" value="3"/>
</dbReference>
<feature type="domain" description="ABC transmembrane type-1" evidence="10">
    <location>
        <begin position="87"/>
        <end position="266"/>
    </location>
</feature>
<dbReference type="FunFam" id="1.10.3720.10:FF:000001">
    <property type="entry name" value="Glycine betaine ABC transporter, permease"/>
    <property type="match status" value="1"/>
</dbReference>
<dbReference type="InterPro" id="IPR007210">
    <property type="entry name" value="ABC_Gly_betaine_transp_sub-bd"/>
</dbReference>
<protein>
    <submittedName>
        <fullName evidence="11">ABC transporter permease/substrate binding protein</fullName>
    </submittedName>
</protein>
<keyword evidence="6 9" id="KW-0472">Membrane</keyword>
<evidence type="ECO:0000256" key="3">
    <source>
        <dbReference type="ARBA" id="ARBA00022475"/>
    </source>
</evidence>
<comment type="caution">
    <text evidence="11">The sequence shown here is derived from an EMBL/GenBank/DDBJ whole genome shotgun (WGS) entry which is preliminary data.</text>
</comment>
<dbReference type="PANTHER" id="PTHR47737">
    <property type="entry name" value="GLYCINE BETAINE/PROLINE BETAINE TRANSPORT SYSTEM PERMEASE PROTEIN PROW"/>
    <property type="match status" value="1"/>
</dbReference>
<dbReference type="SUPFAM" id="SSF161098">
    <property type="entry name" value="MetI-like"/>
    <property type="match status" value="1"/>
</dbReference>
<dbReference type="Pfam" id="PF00528">
    <property type="entry name" value="BPD_transp_1"/>
    <property type="match status" value="1"/>
</dbReference>